<dbReference type="Proteomes" id="UP001156905">
    <property type="component" value="Unassembled WGS sequence"/>
</dbReference>
<dbReference type="InterPro" id="IPR023213">
    <property type="entry name" value="CAT-like_dom_sf"/>
</dbReference>
<keyword evidence="3" id="KW-1185">Reference proteome</keyword>
<sequence>MEINELGDLELGPGRLTLWRISVPGIDSWRPDPRRPSYVQEEHLCRFDNSQPAWLGVAFEWSGEIDTTALSKAILGWIDRHEALRCRFAKDGSVIHLATVGPGAETLDLVELGDYADPGELARMLEEVFDANTKPLNWPPYVFVTISRPECTTLIVASDHSVTDAYSMASVPYEIWELYSAAIHGVAPRVAPAHSYLEYAASERASVSDLTDRYSAIEHWRELIAATGGQLPGFPVPLGAPGDALQQTRRIWLFDADSALRFDRACRAQGGHTTAGLFACLALAGKTLGNQKKFHSVAPFHTRSATRWKNSVGWYVGMSPVSFKVTDAFPDLLRSARLELKRARRTAQVPFSKAMEVLGRTLRDRFVVSYMDDRVVPGSDCWARWRTRFLISRCSDPQEVYVWVSRSHEESA</sequence>
<proteinExistence type="predicted"/>
<organism evidence="2 3">
    <name type="scientific">Bradyrhizobium iriomotense</name>
    <dbReference type="NCBI Taxonomy" id="441950"/>
    <lineage>
        <taxon>Bacteria</taxon>
        <taxon>Pseudomonadati</taxon>
        <taxon>Pseudomonadota</taxon>
        <taxon>Alphaproteobacteria</taxon>
        <taxon>Hyphomicrobiales</taxon>
        <taxon>Nitrobacteraceae</taxon>
        <taxon>Bradyrhizobium</taxon>
    </lineage>
</organism>
<evidence type="ECO:0000259" key="1">
    <source>
        <dbReference type="Pfam" id="PF00668"/>
    </source>
</evidence>
<dbReference type="Pfam" id="PF00668">
    <property type="entry name" value="Condensation"/>
    <property type="match status" value="1"/>
</dbReference>
<evidence type="ECO:0000313" key="2">
    <source>
        <dbReference type="EMBL" id="GLR89680.1"/>
    </source>
</evidence>
<dbReference type="SUPFAM" id="SSF52777">
    <property type="entry name" value="CoA-dependent acyltransferases"/>
    <property type="match status" value="2"/>
</dbReference>
<reference evidence="3" key="1">
    <citation type="journal article" date="2019" name="Int. J. Syst. Evol. Microbiol.">
        <title>The Global Catalogue of Microorganisms (GCM) 10K type strain sequencing project: providing services to taxonomists for standard genome sequencing and annotation.</title>
        <authorList>
            <consortium name="The Broad Institute Genomics Platform"/>
            <consortium name="The Broad Institute Genome Sequencing Center for Infectious Disease"/>
            <person name="Wu L."/>
            <person name="Ma J."/>
        </authorList>
    </citation>
    <scope>NUCLEOTIDE SEQUENCE [LARGE SCALE GENOMIC DNA]</scope>
    <source>
        <strain evidence="3">NBRC 102520</strain>
    </source>
</reference>
<accession>A0ABQ6B9R2</accession>
<protein>
    <recommendedName>
        <fullName evidence="1">Condensation domain-containing protein</fullName>
    </recommendedName>
</protein>
<evidence type="ECO:0000313" key="3">
    <source>
        <dbReference type="Proteomes" id="UP001156905"/>
    </source>
</evidence>
<dbReference type="InterPro" id="IPR001242">
    <property type="entry name" value="Condensation_dom"/>
</dbReference>
<dbReference type="EMBL" id="BSOW01000027">
    <property type="protein sequence ID" value="GLR89680.1"/>
    <property type="molecule type" value="Genomic_DNA"/>
</dbReference>
<feature type="domain" description="Condensation" evidence="1">
    <location>
        <begin position="57"/>
        <end position="353"/>
    </location>
</feature>
<dbReference type="RefSeq" id="WP_284271980.1">
    <property type="nucleotide sequence ID" value="NZ_BSOW01000027.1"/>
</dbReference>
<dbReference type="Gene3D" id="3.30.559.10">
    <property type="entry name" value="Chloramphenicol acetyltransferase-like domain"/>
    <property type="match status" value="1"/>
</dbReference>
<name>A0ABQ6B9R2_9BRAD</name>
<gene>
    <name evidence="2" type="ORF">GCM10007857_63940</name>
</gene>
<dbReference type="Gene3D" id="3.30.559.30">
    <property type="entry name" value="Nonribosomal peptide synthetase, condensation domain"/>
    <property type="match status" value="1"/>
</dbReference>
<comment type="caution">
    <text evidence="2">The sequence shown here is derived from an EMBL/GenBank/DDBJ whole genome shotgun (WGS) entry which is preliminary data.</text>
</comment>